<gene>
    <name evidence="2" type="ORF">BG006_009220</name>
</gene>
<reference evidence="2" key="1">
    <citation type="journal article" date="2020" name="Fungal Divers.">
        <title>Resolving the Mortierellaceae phylogeny through synthesis of multi-gene phylogenetics and phylogenomics.</title>
        <authorList>
            <person name="Vandepol N."/>
            <person name="Liber J."/>
            <person name="Desiro A."/>
            <person name="Na H."/>
            <person name="Kennedy M."/>
            <person name="Barry K."/>
            <person name="Grigoriev I.V."/>
            <person name="Miller A.N."/>
            <person name="O'Donnell K."/>
            <person name="Stajich J.E."/>
            <person name="Bonito G."/>
        </authorList>
    </citation>
    <scope>NUCLEOTIDE SEQUENCE</scope>
    <source>
        <strain evidence="2">NVP1</strain>
    </source>
</reference>
<protein>
    <recommendedName>
        <fullName evidence="4">F-box domain-containing protein</fullName>
    </recommendedName>
</protein>
<feature type="compositionally biased region" description="Basic and acidic residues" evidence="1">
    <location>
        <begin position="491"/>
        <end position="501"/>
    </location>
</feature>
<dbReference type="AlphaFoldDB" id="A0A9P5SIK7"/>
<evidence type="ECO:0000256" key="1">
    <source>
        <dbReference type="SAM" id="MobiDB-lite"/>
    </source>
</evidence>
<evidence type="ECO:0000313" key="3">
    <source>
        <dbReference type="Proteomes" id="UP000696485"/>
    </source>
</evidence>
<dbReference type="EMBL" id="JAAAUY010000660">
    <property type="protein sequence ID" value="KAF9327486.1"/>
    <property type="molecule type" value="Genomic_DNA"/>
</dbReference>
<evidence type="ECO:0008006" key="4">
    <source>
        <dbReference type="Google" id="ProtNLM"/>
    </source>
</evidence>
<accession>A0A9P5SIK7</accession>
<feature type="region of interest" description="Disordered" evidence="1">
    <location>
        <begin position="469"/>
        <end position="533"/>
    </location>
</feature>
<comment type="caution">
    <text evidence="2">The sequence shown here is derived from an EMBL/GenBank/DDBJ whole genome shotgun (WGS) entry which is preliminary data.</text>
</comment>
<keyword evidence="3" id="KW-1185">Reference proteome</keyword>
<evidence type="ECO:0000313" key="2">
    <source>
        <dbReference type="EMBL" id="KAF9327486.1"/>
    </source>
</evidence>
<dbReference type="Proteomes" id="UP000696485">
    <property type="component" value="Unassembled WGS sequence"/>
</dbReference>
<proteinExistence type="predicted"/>
<feature type="compositionally biased region" description="Basic and acidic residues" evidence="1">
    <location>
        <begin position="517"/>
        <end position="533"/>
    </location>
</feature>
<sequence>MNWSSPLSFPEILDIVASSVSPWDVTPFSYDFQPKVLLACALVCKAWRVVMLRHHWVVYHISTMGAIPRQILAKYIIYFRFIDEALPPWMPSIPHLMHPPDWEIPLNIKVLDWTHLGSDGNPVHFVNALSKLGHSVRELRFTTSRSLRPHPAKRLTIREHVLVFERGSHNIPTLAPLIPTKKVPDISAIKAKASSARYIKASILTVKHLTISVYSMQAGIQSAILEWRHQYLKWKRLQAEEKKAGVEPHDKSQKLNAEQGLDDLIIKLYSDQYRHPPRTYSQEFENGCSDLVAISTVVGEQDTADIFKYIRSFKHTLRRVDLNFLHFDTYFSRLFREILTTFTGLEDLRILTPKRFSRNVSASVFQRQKNPVKTACTTLKSLDMDCFYYGETVYRARKVLYTGDELWTWPAFMEGHRWAVVGRCKTIRKFVNTIMLPMKQLPELRLLKINGARIAYEMVPDEHVGGLGYEDFDDEVEDDQPQYKPMSKFKAKAEKSQHDEVNYDALNGMTEDEDPKDELKDEKPNKESKDEEA</sequence>
<name>A0A9P5SIK7_9FUNG</name>
<organism evidence="2 3">
    <name type="scientific">Podila minutissima</name>
    <dbReference type="NCBI Taxonomy" id="64525"/>
    <lineage>
        <taxon>Eukaryota</taxon>
        <taxon>Fungi</taxon>
        <taxon>Fungi incertae sedis</taxon>
        <taxon>Mucoromycota</taxon>
        <taxon>Mortierellomycotina</taxon>
        <taxon>Mortierellomycetes</taxon>
        <taxon>Mortierellales</taxon>
        <taxon>Mortierellaceae</taxon>
        <taxon>Podila</taxon>
    </lineage>
</organism>
<feature type="compositionally biased region" description="Acidic residues" evidence="1">
    <location>
        <begin position="470"/>
        <end position="480"/>
    </location>
</feature>